<evidence type="ECO:0000313" key="10">
    <source>
        <dbReference type="EMBL" id="MDN0069695.1"/>
    </source>
</evidence>
<evidence type="ECO:0000256" key="4">
    <source>
        <dbReference type="HAMAP-Rule" id="MF_01420"/>
    </source>
</evidence>
<dbReference type="EMBL" id="DYVF01000051">
    <property type="protein sequence ID" value="HJG31484.1"/>
    <property type="molecule type" value="Genomic_DNA"/>
</dbReference>
<evidence type="ECO:0000256" key="2">
    <source>
        <dbReference type="ARBA" id="ARBA00023125"/>
    </source>
</evidence>
<feature type="domain" description="Sporulation transcription regulator WhiA N-terminal" evidence="6">
    <location>
        <begin position="21"/>
        <end position="101"/>
    </location>
</feature>
<evidence type="ECO:0000313" key="11">
    <source>
        <dbReference type="Proteomes" id="UP000746751"/>
    </source>
</evidence>
<organism evidence="8 11">
    <name type="scientific">Collinsella ihumii</name>
    <dbReference type="NCBI Taxonomy" id="1720204"/>
    <lineage>
        <taxon>Bacteria</taxon>
        <taxon>Bacillati</taxon>
        <taxon>Actinomycetota</taxon>
        <taxon>Coriobacteriia</taxon>
        <taxon>Coriobacteriales</taxon>
        <taxon>Coriobacteriaceae</taxon>
        <taxon>Collinsella</taxon>
    </lineage>
</organism>
<dbReference type="NCBIfam" id="TIGR00647">
    <property type="entry name" value="DNA_bind_WhiA"/>
    <property type="match status" value="1"/>
</dbReference>
<dbReference type="PANTHER" id="PTHR37307:SF1">
    <property type="entry name" value="CELL DIVISION PROTEIN WHIA-RELATED"/>
    <property type="match status" value="1"/>
</dbReference>
<dbReference type="InterPro" id="IPR039518">
    <property type="entry name" value="WhiA_LAGLIDADG_dom"/>
</dbReference>
<comment type="function">
    <text evidence="4">Involved in cell division and chromosome segregation.</text>
</comment>
<dbReference type="Gene3D" id="3.10.28.10">
    <property type="entry name" value="Homing endonucleases"/>
    <property type="match status" value="1"/>
</dbReference>
<comment type="similarity">
    <text evidence="4">Belongs to the WhiA family.</text>
</comment>
<dbReference type="InterPro" id="IPR018478">
    <property type="entry name" value="Sporu_reg_WhiA_N_dom"/>
</dbReference>
<feature type="domain" description="Sporulation regulator WhiA C-terminal" evidence="5">
    <location>
        <begin position="222"/>
        <end position="304"/>
    </location>
</feature>
<evidence type="ECO:0000259" key="6">
    <source>
        <dbReference type="Pfam" id="PF10298"/>
    </source>
</evidence>
<keyword evidence="1 4" id="KW-0132">Cell division</keyword>
<evidence type="ECO:0000259" key="7">
    <source>
        <dbReference type="Pfam" id="PF14527"/>
    </source>
</evidence>
<dbReference type="PANTHER" id="PTHR37307">
    <property type="entry name" value="CELL DIVISION PROTEIN WHIA-RELATED"/>
    <property type="match status" value="1"/>
</dbReference>
<evidence type="ECO:0000313" key="9">
    <source>
        <dbReference type="EMBL" id="MDN0064259.1"/>
    </source>
</evidence>
<dbReference type="GO" id="GO:0003677">
    <property type="term" value="F:DNA binding"/>
    <property type="evidence" value="ECO:0007669"/>
    <property type="project" value="UniProtKB-UniRule"/>
</dbReference>
<evidence type="ECO:0000256" key="1">
    <source>
        <dbReference type="ARBA" id="ARBA00022618"/>
    </source>
</evidence>
<feature type="domain" description="WhiA LAGLIDADG-like" evidence="7">
    <location>
        <begin position="129"/>
        <end position="219"/>
    </location>
</feature>
<dbReference type="HAMAP" id="MF_01420">
    <property type="entry name" value="HTH_type_WhiA"/>
    <property type="match status" value="1"/>
</dbReference>
<accession>A0A921IQ98</accession>
<dbReference type="EMBL" id="JAUEIR010000007">
    <property type="protein sequence ID" value="MDN0069695.1"/>
    <property type="molecule type" value="Genomic_DNA"/>
</dbReference>
<proteinExistence type="inferred from homology"/>
<evidence type="ECO:0000313" key="12">
    <source>
        <dbReference type="Proteomes" id="UP001168435"/>
    </source>
</evidence>
<keyword evidence="3 4" id="KW-0131">Cell cycle</keyword>
<dbReference type="Proteomes" id="UP000746751">
    <property type="component" value="Unassembled WGS sequence"/>
</dbReference>
<keyword evidence="2 4" id="KW-0238">DNA-binding</keyword>
<dbReference type="Pfam" id="PF14527">
    <property type="entry name" value="LAGLIDADG_WhiA"/>
    <property type="match status" value="1"/>
</dbReference>
<protein>
    <recommendedName>
        <fullName evidence="4">Probable cell division protein WhiA</fullName>
    </recommendedName>
</protein>
<dbReference type="Pfam" id="PF10298">
    <property type="entry name" value="WhiA_N"/>
    <property type="match status" value="1"/>
</dbReference>
<evidence type="ECO:0000256" key="3">
    <source>
        <dbReference type="ARBA" id="ARBA00023306"/>
    </source>
</evidence>
<dbReference type="EMBL" id="JAUEIQ010000007">
    <property type="protein sequence ID" value="MDN0064259.1"/>
    <property type="molecule type" value="Genomic_DNA"/>
</dbReference>
<reference evidence="9" key="4">
    <citation type="submission" date="2024-05" db="EMBL/GenBank/DDBJ databases">
        <title>Identification and characterization of horizontal gene transfer across gut microbiota members of farm animals based on homology search.</title>
        <authorList>
            <person name="Schwarzerova J."/>
            <person name="Nykrynova M."/>
            <person name="Jureckova K."/>
            <person name="Cejkova D."/>
            <person name="Rychlik I."/>
        </authorList>
    </citation>
    <scope>NUCLEOTIDE SEQUENCE</scope>
    <source>
        <strain evidence="10">15_COKtk</strain>
        <strain evidence="9">176_SSukc20</strain>
    </source>
</reference>
<gene>
    <name evidence="4 8" type="primary">whiA</name>
    <name evidence="8" type="ORF">K8U80_08840</name>
    <name evidence="9" type="ORF">QVN30_08070</name>
    <name evidence="10" type="ORF">QVN40_08275</name>
</gene>
<dbReference type="Proteomes" id="UP001168435">
    <property type="component" value="Unassembled WGS sequence"/>
</dbReference>
<dbReference type="Pfam" id="PF02650">
    <property type="entry name" value="HTH_WhiA"/>
    <property type="match status" value="1"/>
</dbReference>
<dbReference type="InterPro" id="IPR027434">
    <property type="entry name" value="Homing_endonucl"/>
</dbReference>
<dbReference type="GO" id="GO:0043937">
    <property type="term" value="P:regulation of sporulation"/>
    <property type="evidence" value="ECO:0007669"/>
    <property type="project" value="InterPro"/>
</dbReference>
<dbReference type="AlphaFoldDB" id="A0A921IQ98"/>
<dbReference type="InterPro" id="IPR023054">
    <property type="entry name" value="Sporulation_regulator_WhiA_C"/>
</dbReference>
<comment type="caution">
    <text evidence="8">The sequence shown here is derived from an EMBL/GenBank/DDBJ whole genome shotgun (WGS) entry which is preliminary data.</text>
</comment>
<name>A0A921IQ98_9ACTN</name>
<evidence type="ECO:0000259" key="5">
    <source>
        <dbReference type="Pfam" id="PF02650"/>
    </source>
</evidence>
<dbReference type="Proteomes" id="UP001168505">
    <property type="component" value="Unassembled WGS sequence"/>
</dbReference>
<dbReference type="RefSeq" id="WP_066834479.1">
    <property type="nucleotide sequence ID" value="NZ_CABKVW010000014.1"/>
</dbReference>
<keyword evidence="12" id="KW-1185">Reference proteome</keyword>
<reference evidence="8" key="1">
    <citation type="journal article" date="2021" name="PeerJ">
        <title>Extensive microbial diversity within the chicken gut microbiome revealed by metagenomics and culture.</title>
        <authorList>
            <person name="Gilroy R."/>
            <person name="Ravi A."/>
            <person name="Getino M."/>
            <person name="Pursley I."/>
            <person name="Horton D.L."/>
            <person name="Alikhan N.F."/>
            <person name="Baker D."/>
            <person name="Gharbi K."/>
            <person name="Hall N."/>
            <person name="Watson M."/>
            <person name="Adriaenssens E.M."/>
            <person name="Foster-Nyarko E."/>
            <person name="Jarju S."/>
            <person name="Secka A."/>
            <person name="Antonio M."/>
            <person name="Oren A."/>
            <person name="Chaudhuri R.R."/>
            <person name="La Ragione R."/>
            <person name="Hildebrand F."/>
            <person name="Pallen M.J."/>
        </authorList>
    </citation>
    <scope>NUCLEOTIDE SEQUENCE</scope>
    <source>
        <strain evidence="8">ChiGjej2B2-7701</strain>
    </source>
</reference>
<reference evidence="9" key="3">
    <citation type="submission" date="2023-06" db="EMBL/GenBank/DDBJ databases">
        <authorList>
            <person name="Zeman M."/>
            <person name="Kubasova T."/>
            <person name="Jahodarova E."/>
            <person name="Nykrynova M."/>
            <person name="Rychlik I."/>
        </authorList>
    </citation>
    <scope>NUCLEOTIDE SEQUENCE</scope>
    <source>
        <strain evidence="10">15_COKtk</strain>
        <strain evidence="9">176_SSukc20</strain>
    </source>
</reference>
<reference evidence="8" key="2">
    <citation type="submission" date="2021-09" db="EMBL/GenBank/DDBJ databases">
        <authorList>
            <person name="Gilroy R."/>
        </authorList>
    </citation>
    <scope>NUCLEOTIDE SEQUENCE</scope>
    <source>
        <strain evidence="8">ChiGjej2B2-7701</strain>
    </source>
</reference>
<sequence>MSFTAEVRDELARCAPTCEYCNIATLAALARVCGTLSVRGGGHYRLQVATETGAVARTMIGLTHQILKLKTEFTVRKSVLHRVRNYLIALPDQPDLEKALVLLGILDRSGTLVRGIPHHVVARDCCRLAYIRGSLIAGGFVADPRGDFHLEISVQGEQFAHALADLIGQVGVRARVNRRRSSFAVYIKSADDILRLLREVGAQRSVAEIEEARVVKSVKNAVNRRVNAELANQGRSAGAAQRQMELIEQVNALGLRQSLPSALSAFCDLRESHPDLSLRDLGEIADPPLSKSALYHRVLRLEKLVEAAGPDMNESLQ</sequence>
<dbReference type="GO" id="GO:0051301">
    <property type="term" value="P:cell division"/>
    <property type="evidence" value="ECO:0007669"/>
    <property type="project" value="UniProtKB-UniRule"/>
</dbReference>
<evidence type="ECO:0000313" key="8">
    <source>
        <dbReference type="EMBL" id="HJG31484.1"/>
    </source>
</evidence>
<dbReference type="InterPro" id="IPR003802">
    <property type="entry name" value="Sporulation_regulator_WhiA"/>
</dbReference>
<dbReference type="SUPFAM" id="SSF55608">
    <property type="entry name" value="Homing endonucleases"/>
    <property type="match status" value="1"/>
</dbReference>